<evidence type="ECO:0000259" key="1">
    <source>
        <dbReference type="Pfam" id="PF00685"/>
    </source>
</evidence>
<gene>
    <name evidence="2" type="ORF">X975_15691</name>
</gene>
<evidence type="ECO:0000313" key="2">
    <source>
        <dbReference type="EMBL" id="KFM75288.1"/>
    </source>
</evidence>
<sequence length="119" mass="13818">MGPQYKESLENNEKVLQDVINHSSFNFMKESFNKSFAELASMPKDQIRNNPDIPPGIRHLFSAEENVFKPDPVAVQFVRKGIVGDWRSYFSPEQNARLEKKFRERTAGTDIPDLWKDVM</sequence>
<proteinExistence type="predicted"/>
<dbReference type="InterPro" id="IPR000863">
    <property type="entry name" value="Sulfotransferase_dom"/>
</dbReference>
<keyword evidence="3" id="KW-1185">Reference proteome</keyword>
<dbReference type="InterPro" id="IPR027417">
    <property type="entry name" value="P-loop_NTPase"/>
</dbReference>
<dbReference type="AlphaFoldDB" id="A0A087UD49"/>
<dbReference type="Pfam" id="PF00685">
    <property type="entry name" value="Sulfotransfer_1"/>
    <property type="match status" value="1"/>
</dbReference>
<dbReference type="Proteomes" id="UP000054359">
    <property type="component" value="Unassembled WGS sequence"/>
</dbReference>
<dbReference type="STRING" id="407821.A0A087UD49"/>
<dbReference type="OrthoDB" id="6433460at2759"/>
<dbReference type="Gene3D" id="3.40.50.300">
    <property type="entry name" value="P-loop containing nucleotide triphosphate hydrolases"/>
    <property type="match status" value="1"/>
</dbReference>
<organism evidence="2 3">
    <name type="scientific">Stegodyphus mimosarum</name>
    <name type="common">African social velvet spider</name>
    <dbReference type="NCBI Taxonomy" id="407821"/>
    <lineage>
        <taxon>Eukaryota</taxon>
        <taxon>Metazoa</taxon>
        <taxon>Ecdysozoa</taxon>
        <taxon>Arthropoda</taxon>
        <taxon>Chelicerata</taxon>
        <taxon>Arachnida</taxon>
        <taxon>Araneae</taxon>
        <taxon>Araneomorphae</taxon>
        <taxon>Entelegynae</taxon>
        <taxon>Eresoidea</taxon>
        <taxon>Eresidae</taxon>
        <taxon>Stegodyphus</taxon>
    </lineage>
</organism>
<protein>
    <recommendedName>
        <fullName evidence="1">Sulfotransferase domain-containing protein</fullName>
    </recommendedName>
</protein>
<accession>A0A087UD49</accession>
<feature type="domain" description="Sulfotransferase" evidence="1">
    <location>
        <begin position="75"/>
        <end position="109"/>
    </location>
</feature>
<dbReference type="SUPFAM" id="SSF52540">
    <property type="entry name" value="P-loop containing nucleoside triphosphate hydrolases"/>
    <property type="match status" value="1"/>
</dbReference>
<dbReference type="EMBL" id="KK119281">
    <property type="protein sequence ID" value="KFM75288.1"/>
    <property type="molecule type" value="Genomic_DNA"/>
</dbReference>
<reference evidence="2 3" key="1">
    <citation type="submission" date="2013-11" db="EMBL/GenBank/DDBJ databases">
        <title>Genome sequencing of Stegodyphus mimosarum.</title>
        <authorList>
            <person name="Bechsgaard J."/>
        </authorList>
    </citation>
    <scope>NUCLEOTIDE SEQUENCE [LARGE SCALE GENOMIC DNA]</scope>
</reference>
<evidence type="ECO:0000313" key="3">
    <source>
        <dbReference type="Proteomes" id="UP000054359"/>
    </source>
</evidence>
<name>A0A087UD49_STEMI</name>
<dbReference type="GO" id="GO:0008146">
    <property type="term" value="F:sulfotransferase activity"/>
    <property type="evidence" value="ECO:0007669"/>
    <property type="project" value="InterPro"/>
</dbReference>
<feature type="non-terminal residue" evidence="2">
    <location>
        <position position="119"/>
    </location>
</feature>